<sequence length="121" mass="13351">MAKTGTLAIYPSIFPKKSWTPYQRTPKGWFKLNIDASFNKNLQKCGLGGVIRNANGHWIVGYAKSAHARGSLHSEIKALLAGLKTTLNWGMFPLQIETDSTEVVNAPTEACNHPSRVQARE</sequence>
<keyword evidence="1" id="KW-1185">Reference proteome</keyword>
<accession>A0AC58S677</accession>
<evidence type="ECO:0000313" key="2">
    <source>
        <dbReference type="RefSeq" id="XP_075080492.1"/>
    </source>
</evidence>
<reference evidence="2" key="2">
    <citation type="submission" date="2025-08" db="UniProtKB">
        <authorList>
            <consortium name="RefSeq"/>
        </authorList>
    </citation>
    <scope>IDENTIFICATION</scope>
    <source>
        <tissue evidence="2">Leaf</tissue>
    </source>
</reference>
<dbReference type="Proteomes" id="UP000790787">
    <property type="component" value="Chromosome 11"/>
</dbReference>
<proteinExistence type="predicted"/>
<protein>
    <submittedName>
        <fullName evidence="2">Uncharacterized protein LOC142165992</fullName>
    </submittedName>
</protein>
<dbReference type="RefSeq" id="XP_075080492.1">
    <property type="nucleotide sequence ID" value="XM_075224391.1"/>
</dbReference>
<reference evidence="1" key="1">
    <citation type="journal article" date="2014" name="Nat. Commun.">
        <title>The tobacco genome sequence and its comparison with those of tomato and potato.</title>
        <authorList>
            <person name="Sierro N."/>
            <person name="Battey J.N."/>
            <person name="Ouadi S."/>
            <person name="Bakaher N."/>
            <person name="Bovet L."/>
            <person name="Willig A."/>
            <person name="Goepfert S."/>
            <person name="Peitsch M.C."/>
            <person name="Ivanov N.V."/>
        </authorList>
    </citation>
    <scope>NUCLEOTIDE SEQUENCE [LARGE SCALE GENOMIC DNA]</scope>
</reference>
<gene>
    <name evidence="2" type="primary">LOC142165992</name>
</gene>
<name>A0AC58S677_TOBAC</name>
<evidence type="ECO:0000313" key="1">
    <source>
        <dbReference type="Proteomes" id="UP000790787"/>
    </source>
</evidence>
<organism evidence="1 2">
    <name type="scientific">Nicotiana tabacum</name>
    <name type="common">Common tobacco</name>
    <dbReference type="NCBI Taxonomy" id="4097"/>
    <lineage>
        <taxon>Eukaryota</taxon>
        <taxon>Viridiplantae</taxon>
        <taxon>Streptophyta</taxon>
        <taxon>Embryophyta</taxon>
        <taxon>Tracheophyta</taxon>
        <taxon>Spermatophyta</taxon>
        <taxon>Magnoliopsida</taxon>
        <taxon>eudicotyledons</taxon>
        <taxon>Gunneridae</taxon>
        <taxon>Pentapetalae</taxon>
        <taxon>asterids</taxon>
        <taxon>lamiids</taxon>
        <taxon>Solanales</taxon>
        <taxon>Solanaceae</taxon>
        <taxon>Nicotianoideae</taxon>
        <taxon>Nicotianeae</taxon>
        <taxon>Nicotiana</taxon>
    </lineage>
</organism>